<name>A0A2T4ASD5_TRIHA</name>
<sequence>NMKPIATTPFIIVANPETEGLSSEQRTVVHSYAARTAHARVRIARVKAYQLLKATEFQQEQPRHPREDERSVKKTPSRPDVGLELDTPAVLISNSGPGGLGSGRGDPFVSFVRPLTNMDQFLLDQCEFPGSPFVDSMIEEWVRLSLSDIGFLSGILLIASRYLSIFHQPYHPHQNQMYTEQATRYKLVCLQTLNEAISFNTGQGTFSDSVIAETMVLALDEISLGDLETSRRHMQGAIKMVELNGGPQTLGLNGFLEMVLNKFTSQVGLSNRFLAPANANIASNN</sequence>
<proteinExistence type="predicted"/>
<organism evidence="3 4">
    <name type="scientific">Trichoderma harzianum CBS 226.95</name>
    <dbReference type="NCBI Taxonomy" id="983964"/>
    <lineage>
        <taxon>Eukaryota</taxon>
        <taxon>Fungi</taxon>
        <taxon>Dikarya</taxon>
        <taxon>Ascomycota</taxon>
        <taxon>Pezizomycotina</taxon>
        <taxon>Sordariomycetes</taxon>
        <taxon>Hypocreomycetidae</taxon>
        <taxon>Hypocreales</taxon>
        <taxon>Hypocreaceae</taxon>
        <taxon>Trichoderma</taxon>
    </lineage>
</organism>
<dbReference type="InterPro" id="IPR021858">
    <property type="entry name" value="Fun_TF"/>
</dbReference>
<keyword evidence="4" id="KW-1185">Reference proteome</keyword>
<evidence type="ECO:0000256" key="2">
    <source>
        <dbReference type="SAM" id="MobiDB-lite"/>
    </source>
</evidence>
<feature type="non-terminal residue" evidence="3">
    <location>
        <position position="1"/>
    </location>
</feature>
<gene>
    <name evidence="3" type="ORF">M431DRAFT_71160</name>
</gene>
<evidence type="ECO:0008006" key="5">
    <source>
        <dbReference type="Google" id="ProtNLM"/>
    </source>
</evidence>
<dbReference type="RefSeq" id="XP_024779650.1">
    <property type="nucleotide sequence ID" value="XM_024921865.1"/>
</dbReference>
<protein>
    <recommendedName>
        <fullName evidence="5">Transcription factor domain-containing protein</fullName>
    </recommendedName>
</protein>
<feature type="compositionally biased region" description="Basic and acidic residues" evidence="2">
    <location>
        <begin position="61"/>
        <end position="72"/>
    </location>
</feature>
<dbReference type="Pfam" id="PF11951">
    <property type="entry name" value="Fungal_trans_2"/>
    <property type="match status" value="1"/>
</dbReference>
<dbReference type="GeneID" id="36630448"/>
<dbReference type="EMBL" id="KZ679675">
    <property type="protein sequence ID" value="PTB59973.1"/>
    <property type="molecule type" value="Genomic_DNA"/>
</dbReference>
<dbReference type="Proteomes" id="UP000241690">
    <property type="component" value="Unassembled WGS sequence"/>
</dbReference>
<dbReference type="PANTHER" id="PTHR37540:SF5">
    <property type="entry name" value="TRANSCRIPTION FACTOR DOMAIN-CONTAINING PROTEIN"/>
    <property type="match status" value="1"/>
</dbReference>
<evidence type="ECO:0000313" key="3">
    <source>
        <dbReference type="EMBL" id="PTB59973.1"/>
    </source>
</evidence>
<evidence type="ECO:0000256" key="1">
    <source>
        <dbReference type="ARBA" id="ARBA00023242"/>
    </source>
</evidence>
<dbReference type="PANTHER" id="PTHR37540">
    <property type="entry name" value="TRANSCRIPTION FACTOR (ACR-2), PUTATIVE-RELATED-RELATED"/>
    <property type="match status" value="1"/>
</dbReference>
<evidence type="ECO:0000313" key="4">
    <source>
        <dbReference type="Proteomes" id="UP000241690"/>
    </source>
</evidence>
<dbReference type="AlphaFoldDB" id="A0A2T4ASD5"/>
<feature type="region of interest" description="Disordered" evidence="2">
    <location>
        <begin position="57"/>
        <end position="83"/>
    </location>
</feature>
<keyword evidence="1" id="KW-0539">Nucleus</keyword>
<reference evidence="3 4" key="1">
    <citation type="submission" date="2016-07" db="EMBL/GenBank/DDBJ databases">
        <title>Multiple horizontal gene transfer events from other fungi enriched the ability of initially mycotrophic Trichoderma (Ascomycota) to feed on dead plant biomass.</title>
        <authorList>
            <consortium name="DOE Joint Genome Institute"/>
            <person name="Aerts A."/>
            <person name="Atanasova L."/>
            <person name="Chenthamara K."/>
            <person name="Zhang J."/>
            <person name="Grujic M."/>
            <person name="Henrissat B."/>
            <person name="Kuo A."/>
            <person name="Salamov A."/>
            <person name="Lipzen A."/>
            <person name="Labutti K."/>
            <person name="Barry K."/>
            <person name="Miao Y."/>
            <person name="Rahimi M.J."/>
            <person name="Shen Q."/>
            <person name="Grigoriev I.V."/>
            <person name="Kubicek C.P."/>
            <person name="Druzhinina I.S."/>
        </authorList>
    </citation>
    <scope>NUCLEOTIDE SEQUENCE [LARGE SCALE GENOMIC DNA]</scope>
    <source>
        <strain evidence="3 4">CBS 226.95</strain>
    </source>
</reference>
<dbReference type="STRING" id="983964.A0A2T4ASD5"/>
<accession>A0A2T4ASD5</accession>